<feature type="region of interest" description="Disordered" evidence="1">
    <location>
        <begin position="102"/>
        <end position="124"/>
    </location>
</feature>
<accession>A0A377JU31</accession>
<evidence type="ECO:0008006" key="4">
    <source>
        <dbReference type="Google" id="ProtNLM"/>
    </source>
</evidence>
<evidence type="ECO:0000313" key="3">
    <source>
        <dbReference type="Proteomes" id="UP000255103"/>
    </source>
</evidence>
<name>A0A377JU31_9HELI</name>
<dbReference type="InterPro" id="IPR016511">
    <property type="entry name" value="UCP007248"/>
</dbReference>
<protein>
    <recommendedName>
        <fullName evidence="4">Flagellar protein FlgJ N-terminal domain-containing protein</fullName>
    </recommendedName>
</protein>
<sequence>MNVDTSMALMNFHKAKDSNKLRVDSADSQKEDAKLREQTDNFESLLLKIMLEQAIKNDDTLYPKQAGSDIYHSMYIDSLSQELSGSFGYSELLFNFLKEQQNQGKAKPNAKLTNGVKNPYGESK</sequence>
<reference evidence="2 3" key="1">
    <citation type="submission" date="2018-06" db="EMBL/GenBank/DDBJ databases">
        <authorList>
            <consortium name="Pathogen Informatics"/>
            <person name="Doyle S."/>
        </authorList>
    </citation>
    <scope>NUCLEOTIDE SEQUENCE [LARGE SCALE GENOMIC DNA]</scope>
    <source>
        <strain evidence="2 3">NCTC12219</strain>
    </source>
</reference>
<dbReference type="RefSeq" id="WP_115721506.1">
    <property type="nucleotide sequence ID" value="NZ_UGHX01000001.1"/>
</dbReference>
<gene>
    <name evidence="2" type="ORF">NCTC12219_00615</name>
</gene>
<proteinExistence type="predicted"/>
<evidence type="ECO:0000256" key="1">
    <source>
        <dbReference type="SAM" id="MobiDB-lite"/>
    </source>
</evidence>
<evidence type="ECO:0000313" key="2">
    <source>
        <dbReference type="EMBL" id="STP10735.1"/>
    </source>
</evidence>
<dbReference type="EMBL" id="UGHX01000001">
    <property type="protein sequence ID" value="STP10735.1"/>
    <property type="molecule type" value="Genomic_DNA"/>
</dbReference>
<dbReference type="Proteomes" id="UP000255103">
    <property type="component" value="Unassembled WGS sequence"/>
</dbReference>
<dbReference type="AlphaFoldDB" id="A0A377JU31"/>
<organism evidence="2 3">
    <name type="scientific">Helicobacter cinaedi</name>
    <dbReference type="NCBI Taxonomy" id="213"/>
    <lineage>
        <taxon>Bacteria</taxon>
        <taxon>Pseudomonadati</taxon>
        <taxon>Campylobacterota</taxon>
        <taxon>Epsilonproteobacteria</taxon>
        <taxon>Campylobacterales</taxon>
        <taxon>Helicobacteraceae</taxon>
        <taxon>Helicobacter</taxon>
    </lineage>
</organism>
<dbReference type="PIRSF" id="PIRSF007248">
    <property type="entry name" value="UCP007248"/>
    <property type="match status" value="1"/>
</dbReference>